<reference evidence="1 2" key="1">
    <citation type="journal article" date="2017" name="PLoS Biol.">
        <title>The sea cucumber genome provides insights into morphological evolution and visceral regeneration.</title>
        <authorList>
            <person name="Zhang X."/>
            <person name="Sun L."/>
            <person name="Yuan J."/>
            <person name="Sun Y."/>
            <person name="Gao Y."/>
            <person name="Zhang L."/>
            <person name="Li S."/>
            <person name="Dai H."/>
            <person name="Hamel J.F."/>
            <person name="Liu C."/>
            <person name="Yu Y."/>
            <person name="Liu S."/>
            <person name="Lin W."/>
            <person name="Guo K."/>
            <person name="Jin S."/>
            <person name="Xu P."/>
            <person name="Storey K.B."/>
            <person name="Huan P."/>
            <person name="Zhang T."/>
            <person name="Zhou Y."/>
            <person name="Zhang J."/>
            <person name="Lin C."/>
            <person name="Li X."/>
            <person name="Xing L."/>
            <person name="Huo D."/>
            <person name="Sun M."/>
            <person name="Wang L."/>
            <person name="Mercier A."/>
            <person name="Li F."/>
            <person name="Yang H."/>
            <person name="Xiang J."/>
        </authorList>
    </citation>
    <scope>NUCLEOTIDE SEQUENCE [LARGE SCALE GENOMIC DNA]</scope>
    <source>
        <strain evidence="1">Shaxun</strain>
        <tissue evidence="1">Muscle</tissue>
    </source>
</reference>
<keyword evidence="2" id="KW-1185">Reference proteome</keyword>
<dbReference type="EMBL" id="MRZV01000223">
    <property type="protein sequence ID" value="PIK55156.1"/>
    <property type="molecule type" value="Genomic_DNA"/>
</dbReference>
<dbReference type="AlphaFoldDB" id="A0A2G8L4G9"/>
<dbReference type="OrthoDB" id="5965221at2759"/>
<evidence type="ECO:0000313" key="2">
    <source>
        <dbReference type="Proteomes" id="UP000230750"/>
    </source>
</evidence>
<name>A0A2G8L4G9_STIJA</name>
<accession>A0A2G8L4G9</accession>
<proteinExistence type="predicted"/>
<comment type="caution">
    <text evidence="1">The sequence shown here is derived from an EMBL/GenBank/DDBJ whole genome shotgun (WGS) entry which is preliminary data.</text>
</comment>
<evidence type="ECO:0000313" key="1">
    <source>
        <dbReference type="EMBL" id="PIK55156.1"/>
    </source>
</evidence>
<sequence length="369" mass="41157">MQERWTLPLRGGAGGRLAFYYITDSFIGDFMVQGAPSTPPYQPGSGTVYLQDNFNLTEPIRKLLVDNNLRATKSRVTREERLSTSGQSASTYQQNLYNGIIATTNSPHYSNQYLFRYLFQKSYQYVSKSTATRITLSLPLTTYLEVMKIYPICSGVGSATSFQLSSQLGSLVTVHTDGFVSTSGCSSTYDNQKVFLRKEADQIIIDLYRGSNNAGLRFVEIFVAEDPDINHQLEYSVEAESLLIGEEEEEGALFEYHEIEIRGGATLALTDNATLTTEAVKGDHTGQLDILGGQEFAILSDHTLMPFSIYARPDTTVTLPVSLDCKNVEISLYGKQEIGLIDCFKLYHFLTLDENTGRQSVELDNHKNK</sequence>
<gene>
    <name evidence="1" type="ORF">BSL78_07886</name>
</gene>
<organism evidence="1 2">
    <name type="scientific">Stichopus japonicus</name>
    <name type="common">Sea cucumber</name>
    <dbReference type="NCBI Taxonomy" id="307972"/>
    <lineage>
        <taxon>Eukaryota</taxon>
        <taxon>Metazoa</taxon>
        <taxon>Echinodermata</taxon>
        <taxon>Eleutherozoa</taxon>
        <taxon>Echinozoa</taxon>
        <taxon>Holothuroidea</taxon>
        <taxon>Aspidochirotacea</taxon>
        <taxon>Aspidochirotida</taxon>
        <taxon>Stichopodidae</taxon>
        <taxon>Apostichopus</taxon>
    </lineage>
</organism>
<protein>
    <submittedName>
        <fullName evidence="1">Uncharacterized protein</fullName>
    </submittedName>
</protein>
<dbReference type="Proteomes" id="UP000230750">
    <property type="component" value="Unassembled WGS sequence"/>
</dbReference>